<dbReference type="AlphaFoldDB" id="A0ABD0Y6S4"/>
<sequence>MLVDHLFLEVEGYIVSLSVASRSEQSPIGAGRVHEQHKLEDVSAGVPDVDAALGVARRTRLRPVRRSSGLPLPGQVSSGGGGQEVSSLPRGGGVLCKSMLKKKLQRDSVCRVSAYGDVTLSRKSLHSESPPFDRSPIKYRPRRWFATEWVSNIKDIPANLPTGPNKRNAVLSEVFNAAIFFVLAFNISLNCEYRDLWVRRTRLVRYKKEFLLLDLEVCYPLLLSVQNQIEPMMLRPLLTRVNWDAAKASTSRRSTSLLLPRQLPSLRHPPLKDLDGRCCLWTDIPINPQLTPALRHGAALNMPALRNR</sequence>
<feature type="compositionally biased region" description="Low complexity" evidence="1">
    <location>
        <begin position="66"/>
        <end position="76"/>
    </location>
</feature>
<name>A0ABD0Y6S4_9HEMI</name>
<accession>A0ABD0Y6S4</accession>
<comment type="caution">
    <text evidence="2">The sequence shown here is derived from an EMBL/GenBank/DDBJ whole genome shotgun (WGS) entry which is preliminary data.</text>
</comment>
<evidence type="ECO:0000256" key="1">
    <source>
        <dbReference type="SAM" id="MobiDB-lite"/>
    </source>
</evidence>
<evidence type="ECO:0000313" key="2">
    <source>
        <dbReference type="EMBL" id="KAL1122901.1"/>
    </source>
</evidence>
<reference evidence="2 3" key="1">
    <citation type="submission" date="2024-07" db="EMBL/GenBank/DDBJ databases">
        <title>Chromosome-level genome assembly of the water stick insect Ranatra chinensis (Heteroptera: Nepidae).</title>
        <authorList>
            <person name="Liu X."/>
        </authorList>
    </citation>
    <scope>NUCLEOTIDE SEQUENCE [LARGE SCALE GENOMIC DNA]</scope>
    <source>
        <strain evidence="2">Cailab_2021Rc</strain>
        <tissue evidence="2">Muscle</tissue>
    </source>
</reference>
<evidence type="ECO:0000313" key="3">
    <source>
        <dbReference type="Proteomes" id="UP001558652"/>
    </source>
</evidence>
<dbReference type="Proteomes" id="UP001558652">
    <property type="component" value="Unassembled WGS sequence"/>
</dbReference>
<proteinExistence type="predicted"/>
<dbReference type="EMBL" id="JBFDAA010000013">
    <property type="protein sequence ID" value="KAL1122901.1"/>
    <property type="molecule type" value="Genomic_DNA"/>
</dbReference>
<gene>
    <name evidence="2" type="ORF">AAG570_003226</name>
</gene>
<protein>
    <submittedName>
        <fullName evidence="2">Uncharacterized protein</fullName>
    </submittedName>
</protein>
<organism evidence="2 3">
    <name type="scientific">Ranatra chinensis</name>
    <dbReference type="NCBI Taxonomy" id="642074"/>
    <lineage>
        <taxon>Eukaryota</taxon>
        <taxon>Metazoa</taxon>
        <taxon>Ecdysozoa</taxon>
        <taxon>Arthropoda</taxon>
        <taxon>Hexapoda</taxon>
        <taxon>Insecta</taxon>
        <taxon>Pterygota</taxon>
        <taxon>Neoptera</taxon>
        <taxon>Paraneoptera</taxon>
        <taxon>Hemiptera</taxon>
        <taxon>Heteroptera</taxon>
        <taxon>Panheteroptera</taxon>
        <taxon>Nepomorpha</taxon>
        <taxon>Nepidae</taxon>
        <taxon>Ranatrinae</taxon>
        <taxon>Ranatra</taxon>
    </lineage>
</organism>
<feature type="region of interest" description="Disordered" evidence="1">
    <location>
        <begin position="66"/>
        <end position="86"/>
    </location>
</feature>
<keyword evidence="3" id="KW-1185">Reference proteome</keyword>